<evidence type="ECO:0000313" key="2">
    <source>
        <dbReference type="Proteomes" id="UP001165121"/>
    </source>
</evidence>
<reference evidence="1" key="1">
    <citation type="submission" date="2023-04" db="EMBL/GenBank/DDBJ databases">
        <title>Phytophthora fragariaefolia NBRC 109709.</title>
        <authorList>
            <person name="Ichikawa N."/>
            <person name="Sato H."/>
            <person name="Tonouchi N."/>
        </authorList>
    </citation>
    <scope>NUCLEOTIDE SEQUENCE</scope>
    <source>
        <strain evidence="1">NBRC 109709</strain>
    </source>
</reference>
<dbReference type="Gene3D" id="3.10.450.50">
    <property type="match status" value="1"/>
</dbReference>
<name>A0A9W6XW17_9STRA</name>
<dbReference type="AlphaFoldDB" id="A0A9W6XW17"/>
<proteinExistence type="predicted"/>
<evidence type="ECO:0000313" key="1">
    <source>
        <dbReference type="EMBL" id="GMF46454.1"/>
    </source>
</evidence>
<dbReference type="Proteomes" id="UP001165121">
    <property type="component" value="Unassembled WGS sequence"/>
</dbReference>
<keyword evidence="2" id="KW-1185">Reference proteome</keyword>
<dbReference type="InterPro" id="IPR032710">
    <property type="entry name" value="NTF2-like_dom_sf"/>
</dbReference>
<gene>
    <name evidence="1" type="ORF">Pfra01_001709500</name>
</gene>
<dbReference type="SUPFAM" id="SSF54427">
    <property type="entry name" value="NTF2-like"/>
    <property type="match status" value="1"/>
</dbReference>
<sequence>MEDALIKSLAGGRADRDRRTSWGVAADSVPQQHVDAKPCVALRLEKRTTETLQLVSDDVELYSQRDGSYRGKEQLRAYLDKAKVEGSWQPPAVEHGAVVVRGVVQILLVPISVKSVFTFTADGRICGIHASKAWQLPVPAS</sequence>
<comment type="caution">
    <text evidence="1">The sequence shown here is derived from an EMBL/GenBank/DDBJ whole genome shotgun (WGS) entry which is preliminary data.</text>
</comment>
<organism evidence="1 2">
    <name type="scientific">Phytophthora fragariaefolia</name>
    <dbReference type="NCBI Taxonomy" id="1490495"/>
    <lineage>
        <taxon>Eukaryota</taxon>
        <taxon>Sar</taxon>
        <taxon>Stramenopiles</taxon>
        <taxon>Oomycota</taxon>
        <taxon>Peronosporomycetes</taxon>
        <taxon>Peronosporales</taxon>
        <taxon>Peronosporaceae</taxon>
        <taxon>Phytophthora</taxon>
    </lineage>
</organism>
<protein>
    <submittedName>
        <fullName evidence="1">Unnamed protein product</fullName>
    </submittedName>
</protein>
<accession>A0A9W6XW17</accession>
<dbReference type="EMBL" id="BSXT01001971">
    <property type="protein sequence ID" value="GMF46454.1"/>
    <property type="molecule type" value="Genomic_DNA"/>
</dbReference>
<dbReference type="OrthoDB" id="3592at2759"/>